<keyword evidence="3" id="KW-1185">Reference proteome</keyword>
<accession>A0A6C2U400</accession>
<dbReference type="Proteomes" id="UP000366872">
    <property type="component" value="Unassembled WGS sequence"/>
</dbReference>
<sequence length="77" mass="8669">MFNVLNAFAAGIMFSVGVCVGAFLCHLASKKGRDEMKEQMLEYNKQVESRLAQYVENTAVMAAAAQRWMDKNPDYDD</sequence>
<keyword evidence="1" id="KW-0812">Transmembrane</keyword>
<evidence type="ECO:0000256" key="1">
    <source>
        <dbReference type="SAM" id="Phobius"/>
    </source>
</evidence>
<protein>
    <submittedName>
        <fullName evidence="2">Uncharacterized protein</fullName>
    </submittedName>
</protein>
<name>A0A6C2U400_PONDE</name>
<gene>
    <name evidence="2" type="ORF">PDESU_03321</name>
</gene>
<keyword evidence="1" id="KW-0472">Membrane</keyword>
<organism evidence="2 3">
    <name type="scientific">Pontiella desulfatans</name>
    <dbReference type="NCBI Taxonomy" id="2750659"/>
    <lineage>
        <taxon>Bacteria</taxon>
        <taxon>Pseudomonadati</taxon>
        <taxon>Kiritimatiellota</taxon>
        <taxon>Kiritimatiellia</taxon>
        <taxon>Kiritimatiellales</taxon>
        <taxon>Pontiellaceae</taxon>
        <taxon>Pontiella</taxon>
    </lineage>
</organism>
<proteinExistence type="predicted"/>
<dbReference type="RefSeq" id="WP_136080384.1">
    <property type="nucleotide sequence ID" value="NZ_CAAHFG010000002.1"/>
</dbReference>
<dbReference type="AlphaFoldDB" id="A0A6C2U400"/>
<feature type="transmembrane region" description="Helical" evidence="1">
    <location>
        <begin position="6"/>
        <end position="28"/>
    </location>
</feature>
<keyword evidence="1" id="KW-1133">Transmembrane helix</keyword>
<reference evidence="2 3" key="1">
    <citation type="submission" date="2019-04" db="EMBL/GenBank/DDBJ databases">
        <authorList>
            <person name="Van Vliet M D."/>
        </authorList>
    </citation>
    <scope>NUCLEOTIDE SEQUENCE [LARGE SCALE GENOMIC DNA]</scope>
    <source>
        <strain evidence="2 3">F1</strain>
    </source>
</reference>
<evidence type="ECO:0000313" key="2">
    <source>
        <dbReference type="EMBL" id="VGO14752.1"/>
    </source>
</evidence>
<dbReference type="EMBL" id="CAAHFG010000002">
    <property type="protein sequence ID" value="VGO14752.1"/>
    <property type="molecule type" value="Genomic_DNA"/>
</dbReference>
<evidence type="ECO:0000313" key="3">
    <source>
        <dbReference type="Proteomes" id="UP000366872"/>
    </source>
</evidence>